<feature type="transmembrane region" description="Helical" evidence="7">
    <location>
        <begin position="241"/>
        <end position="264"/>
    </location>
</feature>
<evidence type="ECO:0000256" key="4">
    <source>
        <dbReference type="ARBA" id="ARBA00022989"/>
    </source>
</evidence>
<sequence>MSELDANSEKLIHQDKIADSSKNFGQNVPAANVNANLREKDDDKTLVEPLFGKTNETSNAYTINFENSNDPACLVIHANKDLKYISQYLPNNPCDVNIDHHDSENERQHLHKHRQESKSCEIPPSEEKLKKHSHSHGHGHGHSHGHSHKHHIYKSDREKAHHDHHKKHEKELTDIKLIAWMVLMGDGLHNFADGLAIGVSFGSSLTTGFGTAIAVLCHELPHEIGDFAVLRRAGVSLKKALFFNAISGILCMFGVLVGLLIGGFEFFKNWSFLFIAGTFLYISLVDMIPELSENKEDDSIANFLIQSFGILFGVGIMFAIAIFEENIVNLFKSK</sequence>
<keyword evidence="4 7" id="KW-1133">Transmembrane helix</keyword>
<comment type="caution">
    <text evidence="8">The sequence shown here is derived from an EMBL/GenBank/DDBJ whole genome shotgun (WGS) entry which is preliminary data.</text>
</comment>
<dbReference type="Pfam" id="PF02535">
    <property type="entry name" value="Zip"/>
    <property type="match status" value="1"/>
</dbReference>
<dbReference type="GO" id="GO:0071578">
    <property type="term" value="P:zinc ion import across plasma membrane"/>
    <property type="evidence" value="ECO:0007669"/>
    <property type="project" value="TreeGrafter"/>
</dbReference>
<evidence type="ECO:0000313" key="8">
    <source>
        <dbReference type="EMBL" id="RNA23415.1"/>
    </source>
</evidence>
<feature type="region of interest" description="Disordered" evidence="6">
    <location>
        <begin position="105"/>
        <end position="168"/>
    </location>
</feature>
<evidence type="ECO:0000256" key="6">
    <source>
        <dbReference type="SAM" id="MobiDB-lite"/>
    </source>
</evidence>
<evidence type="ECO:0000256" key="2">
    <source>
        <dbReference type="ARBA" id="ARBA00006939"/>
    </source>
</evidence>
<evidence type="ECO:0000313" key="9">
    <source>
        <dbReference type="Proteomes" id="UP000276133"/>
    </source>
</evidence>
<dbReference type="InterPro" id="IPR050799">
    <property type="entry name" value="ZIP_Transporter"/>
</dbReference>
<proteinExistence type="inferred from homology"/>
<feature type="compositionally biased region" description="Basic residues" evidence="6">
    <location>
        <begin position="130"/>
        <end position="152"/>
    </location>
</feature>
<reference evidence="8 9" key="1">
    <citation type="journal article" date="2018" name="Sci. Rep.">
        <title>Genomic signatures of local adaptation to the degree of environmental predictability in rotifers.</title>
        <authorList>
            <person name="Franch-Gras L."/>
            <person name="Hahn C."/>
            <person name="Garcia-Roger E.M."/>
            <person name="Carmona M.J."/>
            <person name="Serra M."/>
            <person name="Gomez A."/>
        </authorList>
    </citation>
    <scope>NUCLEOTIDE SEQUENCE [LARGE SCALE GENOMIC DNA]</scope>
    <source>
        <strain evidence="8">HYR1</strain>
    </source>
</reference>
<evidence type="ECO:0000256" key="5">
    <source>
        <dbReference type="ARBA" id="ARBA00023136"/>
    </source>
</evidence>
<dbReference type="OrthoDB" id="200954at2759"/>
<dbReference type="PANTHER" id="PTHR12191:SF37">
    <property type="entry name" value="ZINC TRANSPORTER FOI"/>
    <property type="match status" value="1"/>
</dbReference>
<organism evidence="8 9">
    <name type="scientific">Brachionus plicatilis</name>
    <name type="common">Marine rotifer</name>
    <name type="synonym">Brachionus muelleri</name>
    <dbReference type="NCBI Taxonomy" id="10195"/>
    <lineage>
        <taxon>Eukaryota</taxon>
        <taxon>Metazoa</taxon>
        <taxon>Spiralia</taxon>
        <taxon>Gnathifera</taxon>
        <taxon>Rotifera</taxon>
        <taxon>Eurotatoria</taxon>
        <taxon>Monogononta</taxon>
        <taxon>Pseudotrocha</taxon>
        <taxon>Ploima</taxon>
        <taxon>Brachionidae</taxon>
        <taxon>Brachionus</taxon>
    </lineage>
</organism>
<accession>A0A3M7RJB8</accession>
<dbReference type="GO" id="GO:0005886">
    <property type="term" value="C:plasma membrane"/>
    <property type="evidence" value="ECO:0007669"/>
    <property type="project" value="TreeGrafter"/>
</dbReference>
<evidence type="ECO:0000256" key="7">
    <source>
        <dbReference type="SAM" id="Phobius"/>
    </source>
</evidence>
<dbReference type="AlphaFoldDB" id="A0A3M7RJB8"/>
<keyword evidence="5 7" id="KW-0472">Membrane</keyword>
<keyword evidence="9" id="KW-1185">Reference proteome</keyword>
<feature type="transmembrane region" description="Helical" evidence="7">
    <location>
        <begin position="300"/>
        <end position="323"/>
    </location>
</feature>
<dbReference type="GO" id="GO:0005385">
    <property type="term" value="F:zinc ion transmembrane transporter activity"/>
    <property type="evidence" value="ECO:0007669"/>
    <property type="project" value="TreeGrafter"/>
</dbReference>
<comment type="similarity">
    <text evidence="2">Belongs to the ZIP transporter (TC 2.A.5) family.</text>
</comment>
<protein>
    <submittedName>
        <fullName evidence="8">Zinc transporter ZIP10-like isoform X1</fullName>
    </submittedName>
</protein>
<name>A0A3M7RJB8_BRAPC</name>
<dbReference type="Proteomes" id="UP000276133">
    <property type="component" value="Unassembled WGS sequence"/>
</dbReference>
<dbReference type="EMBL" id="REGN01003291">
    <property type="protein sequence ID" value="RNA23415.1"/>
    <property type="molecule type" value="Genomic_DNA"/>
</dbReference>
<comment type="subcellular location">
    <subcellularLocation>
        <location evidence="1">Membrane</location>
        <topology evidence="1">Multi-pass membrane protein</topology>
    </subcellularLocation>
</comment>
<evidence type="ECO:0000256" key="1">
    <source>
        <dbReference type="ARBA" id="ARBA00004141"/>
    </source>
</evidence>
<dbReference type="PANTHER" id="PTHR12191">
    <property type="entry name" value="SOLUTE CARRIER FAMILY 39"/>
    <property type="match status" value="1"/>
</dbReference>
<feature type="transmembrane region" description="Helical" evidence="7">
    <location>
        <begin position="270"/>
        <end position="288"/>
    </location>
</feature>
<evidence type="ECO:0000256" key="3">
    <source>
        <dbReference type="ARBA" id="ARBA00022692"/>
    </source>
</evidence>
<gene>
    <name evidence="8" type="ORF">BpHYR1_052835</name>
</gene>
<dbReference type="GO" id="GO:0140410">
    <property type="term" value="F:monoatomic cation:bicarbonate symporter activity"/>
    <property type="evidence" value="ECO:0007669"/>
    <property type="project" value="TreeGrafter"/>
</dbReference>
<dbReference type="GO" id="GO:0030003">
    <property type="term" value="P:intracellular monoatomic cation homeostasis"/>
    <property type="evidence" value="ECO:0007669"/>
    <property type="project" value="TreeGrafter"/>
</dbReference>
<dbReference type="InterPro" id="IPR003689">
    <property type="entry name" value="ZIP"/>
</dbReference>
<keyword evidence="3 7" id="KW-0812">Transmembrane</keyword>